<dbReference type="EMBL" id="JBHFFA010000008">
    <property type="protein sequence ID" value="KAL2609071.1"/>
    <property type="molecule type" value="Genomic_DNA"/>
</dbReference>
<evidence type="ECO:0000256" key="1">
    <source>
        <dbReference type="SAM" id="MobiDB-lite"/>
    </source>
</evidence>
<protein>
    <submittedName>
        <fullName evidence="2">Uncharacterized protein</fullName>
    </submittedName>
</protein>
<evidence type="ECO:0000313" key="2">
    <source>
        <dbReference type="EMBL" id="KAL2609071.1"/>
    </source>
</evidence>
<dbReference type="AlphaFoldDB" id="A0ABD1XMD0"/>
<sequence length="112" mass="11753">MLVGHGGGKGVRKFLRRTWPDLPRAEFRLVHGVRGQDMEVTGVDDGSVGSTPALSVAGRLPMERTRGPVVPTRGRLLVSLGLGEGRAKWTATQVDPRLDTSAGNRGGIGGGV</sequence>
<dbReference type="Proteomes" id="UP001605036">
    <property type="component" value="Unassembled WGS sequence"/>
</dbReference>
<evidence type="ECO:0000313" key="3">
    <source>
        <dbReference type="Proteomes" id="UP001605036"/>
    </source>
</evidence>
<keyword evidence="3" id="KW-1185">Reference proteome</keyword>
<organism evidence="2 3">
    <name type="scientific">Riccia fluitans</name>
    <dbReference type="NCBI Taxonomy" id="41844"/>
    <lineage>
        <taxon>Eukaryota</taxon>
        <taxon>Viridiplantae</taxon>
        <taxon>Streptophyta</taxon>
        <taxon>Embryophyta</taxon>
        <taxon>Marchantiophyta</taxon>
        <taxon>Marchantiopsida</taxon>
        <taxon>Marchantiidae</taxon>
        <taxon>Marchantiales</taxon>
        <taxon>Ricciaceae</taxon>
        <taxon>Riccia</taxon>
    </lineage>
</organism>
<proteinExistence type="predicted"/>
<name>A0ABD1XMD0_9MARC</name>
<comment type="caution">
    <text evidence="2">The sequence shown here is derived from an EMBL/GenBank/DDBJ whole genome shotgun (WGS) entry which is preliminary data.</text>
</comment>
<gene>
    <name evidence="2" type="ORF">R1flu_027644</name>
</gene>
<accession>A0ABD1XMD0</accession>
<reference evidence="2 3" key="1">
    <citation type="submission" date="2024-09" db="EMBL/GenBank/DDBJ databases">
        <title>Chromosome-scale assembly of Riccia fluitans.</title>
        <authorList>
            <person name="Paukszto L."/>
            <person name="Sawicki J."/>
            <person name="Karawczyk K."/>
            <person name="Piernik-Szablinska J."/>
            <person name="Szczecinska M."/>
            <person name="Mazdziarz M."/>
        </authorList>
    </citation>
    <scope>NUCLEOTIDE SEQUENCE [LARGE SCALE GENOMIC DNA]</scope>
    <source>
        <strain evidence="2">Rf_01</strain>
        <tissue evidence="2">Aerial parts of the thallus</tissue>
    </source>
</reference>
<feature type="region of interest" description="Disordered" evidence="1">
    <location>
        <begin position="91"/>
        <end position="112"/>
    </location>
</feature>